<feature type="signal peptide" evidence="1">
    <location>
        <begin position="1"/>
        <end position="27"/>
    </location>
</feature>
<keyword evidence="3" id="KW-1185">Reference proteome</keyword>
<evidence type="ECO:0000313" key="2">
    <source>
        <dbReference type="EMBL" id="MEK9500491.1"/>
    </source>
</evidence>
<dbReference type="Proteomes" id="UP001484239">
    <property type="component" value="Unassembled WGS sequence"/>
</dbReference>
<keyword evidence="2" id="KW-0121">Carboxypeptidase</keyword>
<keyword evidence="2" id="KW-0378">Hydrolase</keyword>
<comment type="caution">
    <text evidence="2">The sequence shown here is derived from an EMBL/GenBank/DDBJ whole genome shotgun (WGS) entry which is preliminary data.</text>
</comment>
<dbReference type="SUPFAM" id="SSF53474">
    <property type="entry name" value="alpha/beta-Hydrolases"/>
    <property type="match status" value="1"/>
</dbReference>
<keyword evidence="2" id="KW-0645">Protease</keyword>
<proteinExistence type="predicted"/>
<evidence type="ECO:0000256" key="1">
    <source>
        <dbReference type="SAM" id="SignalP"/>
    </source>
</evidence>
<reference evidence="2 3" key="1">
    <citation type="submission" date="2024-02" db="EMBL/GenBank/DDBJ databases">
        <title>A novel Gemmatimonadota bacterium.</title>
        <authorList>
            <person name="Du Z.-J."/>
            <person name="Ye Y.-Q."/>
        </authorList>
    </citation>
    <scope>NUCLEOTIDE SEQUENCE [LARGE SCALE GENOMIC DNA]</scope>
    <source>
        <strain evidence="2 3">DH-20</strain>
    </source>
</reference>
<dbReference type="InterPro" id="IPR029058">
    <property type="entry name" value="AB_hydrolase_fold"/>
</dbReference>
<keyword evidence="1" id="KW-0732">Signal</keyword>
<dbReference type="EMBL" id="JBBHLI010000002">
    <property type="protein sequence ID" value="MEK9500491.1"/>
    <property type="molecule type" value="Genomic_DNA"/>
</dbReference>
<gene>
    <name evidence="2" type="ORF">WI372_05845</name>
</gene>
<dbReference type="Pfam" id="PF00450">
    <property type="entry name" value="Peptidase_S10"/>
    <property type="match status" value="1"/>
</dbReference>
<sequence length="498" mass="55420">MRSLLLRLRAGAVALAALAPASGAAQVAPDFNADTAVVTTHSVTIGGTSVPYTAEVGYLPVMEDDGTVLAALFYTWYERTDVDDKVSRPLVVSFNGGPGSGSLWMHIGYTGPRMLEIDDEGYPIMPYGMRDNPHSILDVADIVYVNPVNVGYSRIVGDAERSRFFGVNEDIRYLSDWIRTFVTRKGRWASPKYLIGESYGTTRASGLARELQNSEWMYLNGVILVSPTGLGVERAGPVGDALALPNYTATAWYHGQLDSDLQSRPIVDVLAEVEEYTLDRLLPALARGGSLTEAERREVATEVARWSGTSPEWVLAHNLRPNVGEFRKELLRDEGFTVGRLDARYKGRDRRDAGQGYDYDPALAAWNHAFSPAINIYMSEELGWSTDLQYFLFGPVNPWNRNGDDTGEDLRQAMSENPYLHLLVQGGYYDGGTDYFSAKYTMWNLDPAGRLQDRMRFTGYESGHMMYLRADDLPTSNQDIRDFILWSLEATQGAAGYR</sequence>
<dbReference type="InterPro" id="IPR001563">
    <property type="entry name" value="Peptidase_S10"/>
</dbReference>
<dbReference type="Gene3D" id="3.40.50.1820">
    <property type="entry name" value="alpha/beta hydrolase"/>
    <property type="match status" value="1"/>
</dbReference>
<dbReference type="GO" id="GO:0004180">
    <property type="term" value="F:carboxypeptidase activity"/>
    <property type="evidence" value="ECO:0007669"/>
    <property type="project" value="UniProtKB-KW"/>
</dbReference>
<accession>A0ABU9E6W5</accession>
<dbReference type="RefSeq" id="WP_405274800.1">
    <property type="nucleotide sequence ID" value="NZ_CP144380.1"/>
</dbReference>
<name>A0ABU9E6W5_9BACT</name>
<evidence type="ECO:0000313" key="3">
    <source>
        <dbReference type="Proteomes" id="UP001484239"/>
    </source>
</evidence>
<feature type="chain" id="PRO_5046670134" evidence="1">
    <location>
        <begin position="28"/>
        <end position="498"/>
    </location>
</feature>
<protein>
    <submittedName>
        <fullName evidence="2">Carboxypeptidase</fullName>
    </submittedName>
</protein>
<organism evidence="2 3">
    <name type="scientific">Gaopeijia maritima</name>
    <dbReference type="NCBI Taxonomy" id="3119007"/>
    <lineage>
        <taxon>Bacteria</taxon>
        <taxon>Pseudomonadati</taxon>
        <taxon>Gemmatimonadota</taxon>
        <taxon>Longimicrobiia</taxon>
        <taxon>Gaopeijiales</taxon>
        <taxon>Gaopeijiaceae</taxon>
        <taxon>Gaopeijia</taxon>
    </lineage>
</organism>